<dbReference type="Proteomes" id="UP000479190">
    <property type="component" value="Unassembled WGS sequence"/>
</dbReference>
<dbReference type="EMBL" id="CADCXV010000358">
    <property type="protein sequence ID" value="CAB0029861.1"/>
    <property type="molecule type" value="Genomic_DNA"/>
</dbReference>
<keyword evidence="4" id="KW-1185">Reference proteome</keyword>
<keyword evidence="2" id="KW-0812">Transmembrane</keyword>
<keyword evidence="2" id="KW-1133">Transmembrane helix</keyword>
<evidence type="ECO:0000256" key="1">
    <source>
        <dbReference type="SAM" id="Coils"/>
    </source>
</evidence>
<accession>A0A6H5HW51</accession>
<proteinExistence type="predicted"/>
<reference evidence="3 4" key="1">
    <citation type="submission" date="2020-02" db="EMBL/GenBank/DDBJ databases">
        <authorList>
            <person name="Ferguson B K."/>
        </authorList>
    </citation>
    <scope>NUCLEOTIDE SEQUENCE [LARGE SCALE GENOMIC DNA]</scope>
</reference>
<gene>
    <name evidence="3" type="ORF">TBRA_LOCUS1885</name>
</gene>
<evidence type="ECO:0000313" key="3">
    <source>
        <dbReference type="EMBL" id="CAB0029861.1"/>
    </source>
</evidence>
<evidence type="ECO:0000256" key="2">
    <source>
        <dbReference type="SAM" id="Phobius"/>
    </source>
</evidence>
<sequence>MQQSNWCTRNLAIFGMPELKNKIARGQVYSTFAARVITTILSIRLSLKQYFQALYMLEKMPMKILCNLSHQKAYLQESKEKNSLMENKRNIENNLDGAAATAETENNAAAGATTEPSKSELINPLSTNYVIQANSGAIKKVPKAAGKDEAWKITSYQVNQRWAANTSALIQTCGEVLLVKDKKYQCKNLSDLEQCVSKNRTLLCPTNWTNLHPQRSCESRLLENSVTNPLTHCSIQIINNTKNSLLEFTTQTAFEKMLFFSMNTTLTMGCNSQKQMTSATQVGIAHISPSCNVTTSEEIVKISTIDPPIIPNFRLELDTFTSQLSFNECSTFSNKMEGGSLSLTTSLCQTEKIIIQPMTIIASCGAVVAILITFLILIIIVKKLKLKYNYERVTYKKMKIGRPDHVIVEWSRKLDTNGIYDLVPKQN</sequence>
<keyword evidence="2" id="KW-0472">Membrane</keyword>
<evidence type="ECO:0000313" key="4">
    <source>
        <dbReference type="Proteomes" id="UP000479190"/>
    </source>
</evidence>
<protein>
    <submittedName>
        <fullName evidence="3">Uncharacterized protein</fullName>
    </submittedName>
</protein>
<dbReference type="AlphaFoldDB" id="A0A6H5HW51"/>
<name>A0A6H5HW51_9HYME</name>
<feature type="coiled-coil region" evidence="1">
    <location>
        <begin position="74"/>
        <end position="101"/>
    </location>
</feature>
<feature type="transmembrane region" description="Helical" evidence="2">
    <location>
        <begin position="358"/>
        <end position="381"/>
    </location>
</feature>
<keyword evidence="1" id="KW-0175">Coiled coil</keyword>
<organism evidence="3 4">
    <name type="scientific">Trichogramma brassicae</name>
    <dbReference type="NCBI Taxonomy" id="86971"/>
    <lineage>
        <taxon>Eukaryota</taxon>
        <taxon>Metazoa</taxon>
        <taxon>Ecdysozoa</taxon>
        <taxon>Arthropoda</taxon>
        <taxon>Hexapoda</taxon>
        <taxon>Insecta</taxon>
        <taxon>Pterygota</taxon>
        <taxon>Neoptera</taxon>
        <taxon>Endopterygota</taxon>
        <taxon>Hymenoptera</taxon>
        <taxon>Apocrita</taxon>
        <taxon>Proctotrupomorpha</taxon>
        <taxon>Chalcidoidea</taxon>
        <taxon>Trichogrammatidae</taxon>
        <taxon>Trichogramma</taxon>
    </lineage>
</organism>